<dbReference type="Gene3D" id="3.40.1410.10">
    <property type="entry name" value="Chorismate lyase-like"/>
    <property type="match status" value="1"/>
</dbReference>
<dbReference type="PANTHER" id="PTHR44846">
    <property type="entry name" value="MANNOSYL-D-GLYCERATE TRANSPORT/METABOLISM SYSTEM REPRESSOR MNGR-RELATED"/>
    <property type="match status" value="1"/>
</dbReference>
<feature type="domain" description="HTH gntR-type" evidence="4">
    <location>
        <begin position="1"/>
        <end position="40"/>
    </location>
</feature>
<dbReference type="PROSITE" id="PS50949">
    <property type="entry name" value="HTH_GNTR"/>
    <property type="match status" value="1"/>
</dbReference>
<dbReference type="AlphaFoldDB" id="A0A1G8E606"/>
<organism evidence="5 6">
    <name type="scientific">Alteribacillus bidgolensis</name>
    <dbReference type="NCBI Taxonomy" id="930129"/>
    <lineage>
        <taxon>Bacteria</taxon>
        <taxon>Bacillati</taxon>
        <taxon>Bacillota</taxon>
        <taxon>Bacilli</taxon>
        <taxon>Bacillales</taxon>
        <taxon>Bacillaceae</taxon>
        <taxon>Alteribacillus</taxon>
    </lineage>
</organism>
<evidence type="ECO:0000259" key="4">
    <source>
        <dbReference type="PROSITE" id="PS50949"/>
    </source>
</evidence>
<dbReference type="GO" id="GO:0003700">
    <property type="term" value="F:DNA-binding transcription factor activity"/>
    <property type="evidence" value="ECO:0007669"/>
    <property type="project" value="InterPro"/>
</dbReference>
<gene>
    <name evidence="5" type="ORF">SAMN05216352_10287</name>
</gene>
<dbReference type="CDD" id="cd07377">
    <property type="entry name" value="WHTH_GntR"/>
    <property type="match status" value="1"/>
</dbReference>
<dbReference type="Pfam" id="PF00392">
    <property type="entry name" value="GntR"/>
    <property type="match status" value="1"/>
</dbReference>
<dbReference type="Gene3D" id="1.10.10.10">
    <property type="entry name" value="Winged helix-like DNA-binding domain superfamily/Winged helix DNA-binding domain"/>
    <property type="match status" value="1"/>
</dbReference>
<dbReference type="Pfam" id="PF07702">
    <property type="entry name" value="UTRA"/>
    <property type="match status" value="1"/>
</dbReference>
<dbReference type="InterPro" id="IPR036388">
    <property type="entry name" value="WH-like_DNA-bd_sf"/>
</dbReference>
<keyword evidence="6" id="KW-1185">Reference proteome</keyword>
<name>A0A1G8E606_9BACI</name>
<dbReference type="SMART" id="SM00866">
    <property type="entry name" value="UTRA"/>
    <property type="match status" value="1"/>
</dbReference>
<dbReference type="InterPro" id="IPR028978">
    <property type="entry name" value="Chorismate_lyase_/UTRA_dom_sf"/>
</dbReference>
<accession>A0A1G8E606</accession>
<sequence length="206" mass="23764">MSLIQTYVVSRTTVRQALSELVSEGILYKIQGRGTFVAEPKLEPIRPKLTGFKEDMEDEGHVVDSLILKEGWETVKGKEWNPFSLNEGKKVYRLNRLRRVNGVVIGIHRTILNMNLYPEINLEKHNFEAESLYETLRKYNIPLGEAHESVEASTASLEHANDLNVEPDTLVLKLQRFTKLQDGRLFEAADMIYRADKYKYKTILHC</sequence>
<reference evidence="5 6" key="1">
    <citation type="submission" date="2016-10" db="EMBL/GenBank/DDBJ databases">
        <authorList>
            <person name="de Groot N.N."/>
        </authorList>
    </citation>
    <scope>NUCLEOTIDE SEQUENCE [LARGE SCALE GENOMIC DNA]</scope>
    <source>
        <strain evidence="6">P4B,CCM 7963,CECT 7998,DSM 25260,IBRC-M 10614,KCTC 13821</strain>
    </source>
</reference>
<keyword evidence="3" id="KW-0804">Transcription</keyword>
<evidence type="ECO:0000256" key="3">
    <source>
        <dbReference type="ARBA" id="ARBA00023163"/>
    </source>
</evidence>
<evidence type="ECO:0000256" key="2">
    <source>
        <dbReference type="ARBA" id="ARBA00023125"/>
    </source>
</evidence>
<dbReference type="InterPro" id="IPR011663">
    <property type="entry name" value="UTRA"/>
</dbReference>
<dbReference type="GO" id="GO:0003677">
    <property type="term" value="F:DNA binding"/>
    <property type="evidence" value="ECO:0007669"/>
    <property type="project" value="UniProtKB-KW"/>
</dbReference>
<dbReference type="OrthoDB" id="9815017at2"/>
<dbReference type="InterPro" id="IPR050679">
    <property type="entry name" value="Bact_HTH_transcr_reg"/>
</dbReference>
<dbReference type="Proteomes" id="UP000199017">
    <property type="component" value="Unassembled WGS sequence"/>
</dbReference>
<evidence type="ECO:0000313" key="6">
    <source>
        <dbReference type="Proteomes" id="UP000199017"/>
    </source>
</evidence>
<dbReference type="STRING" id="930129.SAMN05216352_10287"/>
<keyword evidence="1" id="KW-0805">Transcription regulation</keyword>
<keyword evidence="2" id="KW-0238">DNA-binding</keyword>
<dbReference type="InterPro" id="IPR000524">
    <property type="entry name" value="Tscrpt_reg_HTH_GntR"/>
</dbReference>
<dbReference type="SUPFAM" id="SSF64288">
    <property type="entry name" value="Chorismate lyase-like"/>
    <property type="match status" value="1"/>
</dbReference>
<dbReference type="EMBL" id="FNDU01000002">
    <property type="protein sequence ID" value="SDH65376.1"/>
    <property type="molecule type" value="Genomic_DNA"/>
</dbReference>
<proteinExistence type="predicted"/>
<evidence type="ECO:0000256" key="1">
    <source>
        <dbReference type="ARBA" id="ARBA00023015"/>
    </source>
</evidence>
<evidence type="ECO:0000313" key="5">
    <source>
        <dbReference type="EMBL" id="SDH65376.1"/>
    </source>
</evidence>
<protein>
    <submittedName>
        <fullName evidence="5">GntR family transcriptional regulator</fullName>
    </submittedName>
</protein>